<dbReference type="Gene3D" id="1.20.58.840">
    <property type="match status" value="1"/>
</dbReference>
<dbReference type="SUPFAM" id="SSF56112">
    <property type="entry name" value="Protein kinase-like (PK-like)"/>
    <property type="match status" value="1"/>
</dbReference>
<dbReference type="Proteomes" id="UP001225498">
    <property type="component" value="Unassembled WGS sequence"/>
</dbReference>
<evidence type="ECO:0000313" key="4">
    <source>
        <dbReference type="Proteomes" id="UP001225498"/>
    </source>
</evidence>
<dbReference type="Pfam" id="PF01636">
    <property type="entry name" value="APH"/>
    <property type="match status" value="1"/>
</dbReference>
<proteinExistence type="predicted"/>
<dbReference type="Gene3D" id="3.30.200.20">
    <property type="entry name" value="Phosphorylase Kinase, domain 1"/>
    <property type="match status" value="1"/>
</dbReference>
<accession>A0AAI9CR06</accession>
<protein>
    <submittedName>
        <fullName evidence="3">Aminoglycoside phosphotransferase family protein</fullName>
    </submittedName>
</protein>
<dbReference type="InterPro" id="IPR011009">
    <property type="entry name" value="Kinase-like_dom_sf"/>
</dbReference>
<sequence length="346" mass="38423">MSFASAQHLGEVLQQSYGITPTAVVPRPVGADANASVYRVDARHGQWWLKCRTYQVAPAVWDSLHWMRGTLGIDEIVAPWPALTGGASVQRWGLQFTLFPYVEGQSGFEAALSRTQWRRLGEVLRRLHGAQLPAELQQALPIVRLETAALETVGQWLAGEGLAAAKDGLGRAFVSVWDQQHARIAALHAQARELLAALQDAPVDLHLCHTDLHAGNLLMGNDGGLHLIDWDGLSLAPRERDLMFIGAAVGGRWGRENPLGFEEGYGSDRGDPRWIAWYRHWRILQDLIEFQQVLLGSDGEDRSPQLRRQSLHYLGEQFAPGNVFDAAERVYRALDQVPGRCQDRPG</sequence>
<evidence type="ECO:0000259" key="1">
    <source>
        <dbReference type="Pfam" id="PF01636"/>
    </source>
</evidence>
<evidence type="ECO:0000313" key="2">
    <source>
        <dbReference type="EMBL" id="EKZ1925548.1"/>
    </source>
</evidence>
<feature type="domain" description="Aminoglycoside phosphotransferase" evidence="1">
    <location>
        <begin position="27"/>
        <end position="275"/>
    </location>
</feature>
<dbReference type="Gene3D" id="1.10.510.10">
    <property type="entry name" value="Transferase(Phosphotransferase) domain 1"/>
    <property type="match status" value="1"/>
</dbReference>
<organism evidence="3 4">
    <name type="scientific">Stenotrophomonas maltophilia</name>
    <name type="common">Pseudomonas maltophilia</name>
    <name type="synonym">Xanthomonas maltophilia</name>
    <dbReference type="NCBI Taxonomy" id="40324"/>
    <lineage>
        <taxon>Bacteria</taxon>
        <taxon>Pseudomonadati</taxon>
        <taxon>Pseudomonadota</taxon>
        <taxon>Gammaproteobacteria</taxon>
        <taxon>Lysobacterales</taxon>
        <taxon>Lysobacteraceae</taxon>
        <taxon>Stenotrophomonas</taxon>
        <taxon>Stenotrophomonas maltophilia group</taxon>
    </lineage>
</organism>
<dbReference type="EMBL" id="ABLTIR010000273">
    <property type="protein sequence ID" value="EKZ1929632.1"/>
    <property type="molecule type" value="Genomic_DNA"/>
</dbReference>
<dbReference type="InterPro" id="IPR002575">
    <property type="entry name" value="Aminoglycoside_PTrfase"/>
</dbReference>
<dbReference type="RefSeq" id="WP_005409362.1">
    <property type="nucleotide sequence ID" value="NZ_CP133414.1"/>
</dbReference>
<dbReference type="EMBL" id="ABLTIR010000006">
    <property type="protein sequence ID" value="EKZ1925548.1"/>
    <property type="molecule type" value="Genomic_DNA"/>
</dbReference>
<comment type="caution">
    <text evidence="3">The sequence shown here is derived from an EMBL/GenBank/DDBJ whole genome shotgun (WGS) entry which is preliminary data.</text>
</comment>
<name>A0AAI9CR06_STEMA</name>
<evidence type="ECO:0000313" key="3">
    <source>
        <dbReference type="EMBL" id="EKZ1929632.1"/>
    </source>
</evidence>
<gene>
    <name evidence="2" type="ORF">REH87_000517</name>
    <name evidence="3" type="ORF">REH87_004709</name>
</gene>
<dbReference type="AlphaFoldDB" id="A0AAI9CR06"/>
<reference evidence="3" key="1">
    <citation type="submission" date="2023-08" db="EMBL/GenBank/DDBJ databases">
        <authorList>
            <consortium name="Clinical and Environmental Microbiology Branch: Whole genome sequencing antimicrobial resistance pathogens in the healthcare setting"/>
        </authorList>
    </citation>
    <scope>NUCLEOTIDE SEQUENCE</scope>
    <source>
        <strain evidence="3">2023CJ-00293</strain>
    </source>
</reference>